<dbReference type="InterPro" id="IPR000297">
    <property type="entry name" value="PPIase_PpiC"/>
</dbReference>
<name>A0ABP7XGN4_9ACTN</name>
<feature type="region of interest" description="Disordered" evidence="2">
    <location>
        <begin position="50"/>
        <end position="136"/>
    </location>
</feature>
<keyword evidence="1" id="KW-0413">Isomerase</keyword>
<evidence type="ECO:0000256" key="3">
    <source>
        <dbReference type="SAM" id="Phobius"/>
    </source>
</evidence>
<feature type="compositionally biased region" description="Acidic residues" evidence="2">
    <location>
        <begin position="84"/>
        <end position="95"/>
    </location>
</feature>
<feature type="region of interest" description="Disordered" evidence="2">
    <location>
        <begin position="1"/>
        <end position="23"/>
    </location>
</feature>
<feature type="compositionally biased region" description="Basic and acidic residues" evidence="2">
    <location>
        <begin position="96"/>
        <end position="107"/>
    </location>
</feature>
<feature type="transmembrane region" description="Helical" evidence="3">
    <location>
        <begin position="145"/>
        <end position="167"/>
    </location>
</feature>
<keyword evidence="1" id="KW-0697">Rotamase</keyword>
<evidence type="ECO:0000256" key="1">
    <source>
        <dbReference type="PROSITE-ProRule" id="PRU00278"/>
    </source>
</evidence>
<reference evidence="6" key="1">
    <citation type="journal article" date="2019" name="Int. J. Syst. Evol. Microbiol.">
        <title>The Global Catalogue of Microorganisms (GCM) 10K type strain sequencing project: providing services to taxonomists for standard genome sequencing and annotation.</title>
        <authorList>
            <consortium name="The Broad Institute Genomics Platform"/>
            <consortium name="The Broad Institute Genome Sequencing Center for Infectious Disease"/>
            <person name="Wu L."/>
            <person name="Ma J."/>
        </authorList>
    </citation>
    <scope>NUCLEOTIDE SEQUENCE [LARGE SCALE GENOMIC DNA]</scope>
    <source>
        <strain evidence="6">JCM 16703</strain>
    </source>
</reference>
<comment type="caution">
    <text evidence="5">The sequence shown here is derived from an EMBL/GenBank/DDBJ whole genome shotgun (WGS) entry which is preliminary data.</text>
</comment>
<organism evidence="5 6">
    <name type="scientific">Nocardioides fonticola</name>
    <dbReference type="NCBI Taxonomy" id="450363"/>
    <lineage>
        <taxon>Bacteria</taxon>
        <taxon>Bacillati</taxon>
        <taxon>Actinomycetota</taxon>
        <taxon>Actinomycetes</taxon>
        <taxon>Propionibacteriales</taxon>
        <taxon>Nocardioidaceae</taxon>
        <taxon>Nocardioides</taxon>
    </lineage>
</organism>
<sequence length="494" mass="52215">MRTRDAQPDQEVSTIGVDDHDETDAELDVARAELAEAEAEIRMAAARLRLAKAEARSRARAAGTPVGDDGNLPAGGLSTAPDAEPMDEPVADETPDAGHEDPAERSEPVQQDDGVEHSSGTADAAAGEAADGVDAIPPRSRSRRLVLTSTVVFLVVVTLVVVGGLLWQGSDDSDSRASLGPDIALRVDDVAVTEEQLAQRVQVLKVLYGLTVPTDQAELDVFRRETARSLAASIVIDQAARAQGLAVSVDDVDSALSRYIRSRYTGDQQGAFEQELADNGITEQDVRDEISRQLNGQQLFLKVTAGISVTNAQARAAYKADPSSWALPEQRQLRYIAVPDRASADRILAALRRGGDFAAIARRRSADASTRDNGGSLGLVTADQLDPTFATPAFRAARGSLFGPVETGQGWYVGQVQRIVPARSTYTALRSSIIDGLSSKQALSVWNDYVATATSQATITYAADFKPDAEASPSADVPTTAPGDVSSPAPGTGR</sequence>
<dbReference type="EMBL" id="BAAAZH010000012">
    <property type="protein sequence ID" value="GAA4115867.1"/>
    <property type="molecule type" value="Genomic_DNA"/>
</dbReference>
<evidence type="ECO:0000313" key="6">
    <source>
        <dbReference type="Proteomes" id="UP001501495"/>
    </source>
</evidence>
<dbReference type="Gene3D" id="3.10.50.40">
    <property type="match status" value="1"/>
</dbReference>
<keyword evidence="3" id="KW-1133">Transmembrane helix</keyword>
<dbReference type="PANTHER" id="PTHR47245">
    <property type="entry name" value="PEPTIDYLPROLYL ISOMERASE"/>
    <property type="match status" value="1"/>
</dbReference>
<protein>
    <recommendedName>
        <fullName evidence="4">PpiC domain-containing protein</fullName>
    </recommendedName>
</protein>
<accession>A0ABP7XGN4</accession>
<dbReference type="SUPFAM" id="SSF54534">
    <property type="entry name" value="FKBP-like"/>
    <property type="match status" value="1"/>
</dbReference>
<feature type="domain" description="PpiC" evidence="4">
    <location>
        <begin position="328"/>
        <end position="418"/>
    </location>
</feature>
<evidence type="ECO:0000256" key="2">
    <source>
        <dbReference type="SAM" id="MobiDB-lite"/>
    </source>
</evidence>
<dbReference type="Pfam" id="PF13145">
    <property type="entry name" value="Rotamase_2"/>
    <property type="match status" value="1"/>
</dbReference>
<keyword evidence="3" id="KW-0812">Transmembrane</keyword>
<dbReference type="RefSeq" id="WP_344732698.1">
    <property type="nucleotide sequence ID" value="NZ_BAAAZH010000012.1"/>
</dbReference>
<dbReference type="Gene3D" id="1.10.4030.10">
    <property type="entry name" value="Porin chaperone SurA, peptide-binding domain"/>
    <property type="match status" value="1"/>
</dbReference>
<evidence type="ECO:0000313" key="5">
    <source>
        <dbReference type="EMBL" id="GAA4115867.1"/>
    </source>
</evidence>
<dbReference type="Proteomes" id="UP001501495">
    <property type="component" value="Unassembled WGS sequence"/>
</dbReference>
<proteinExistence type="predicted"/>
<dbReference type="InterPro" id="IPR046357">
    <property type="entry name" value="PPIase_dom_sf"/>
</dbReference>
<dbReference type="InterPro" id="IPR027304">
    <property type="entry name" value="Trigger_fact/SurA_dom_sf"/>
</dbReference>
<evidence type="ECO:0000259" key="4">
    <source>
        <dbReference type="PROSITE" id="PS50198"/>
    </source>
</evidence>
<keyword evidence="6" id="KW-1185">Reference proteome</keyword>
<keyword evidence="3" id="KW-0472">Membrane</keyword>
<gene>
    <name evidence="5" type="ORF">GCM10022215_15110</name>
</gene>
<feature type="compositionally biased region" description="Low complexity" evidence="2">
    <location>
        <begin position="120"/>
        <end position="135"/>
    </location>
</feature>
<feature type="region of interest" description="Disordered" evidence="2">
    <location>
        <begin position="468"/>
        <end position="494"/>
    </location>
</feature>
<dbReference type="InterPro" id="IPR050245">
    <property type="entry name" value="PrsA_foldase"/>
</dbReference>
<dbReference type="Pfam" id="PF13624">
    <property type="entry name" value="SurA_N_3"/>
    <property type="match status" value="1"/>
</dbReference>
<dbReference type="PANTHER" id="PTHR47245:SF2">
    <property type="entry name" value="PEPTIDYL-PROLYL CIS-TRANS ISOMERASE HP_0175-RELATED"/>
    <property type="match status" value="1"/>
</dbReference>
<dbReference type="PROSITE" id="PS50198">
    <property type="entry name" value="PPIC_PPIASE_2"/>
    <property type="match status" value="1"/>
</dbReference>
<dbReference type="SUPFAM" id="SSF109998">
    <property type="entry name" value="Triger factor/SurA peptide-binding domain-like"/>
    <property type="match status" value="1"/>
</dbReference>